<accession>A0ABC8Y452</accession>
<gene>
    <name evidence="3" type="ORF">URODEC1_LOCUS30036</name>
</gene>
<dbReference type="InterPro" id="IPR000626">
    <property type="entry name" value="Ubiquitin-like_dom"/>
</dbReference>
<dbReference type="Pfam" id="PF00240">
    <property type="entry name" value="ubiquitin"/>
    <property type="match status" value="1"/>
</dbReference>
<evidence type="ECO:0000313" key="4">
    <source>
        <dbReference type="Proteomes" id="UP001497457"/>
    </source>
</evidence>
<dbReference type="CDD" id="cd17039">
    <property type="entry name" value="Ubl_ubiquitin_like"/>
    <property type="match status" value="1"/>
</dbReference>
<dbReference type="PRINTS" id="PR00348">
    <property type="entry name" value="UBIQUITIN"/>
</dbReference>
<dbReference type="PANTHER" id="PTHR10666">
    <property type="entry name" value="UBIQUITIN"/>
    <property type="match status" value="1"/>
</dbReference>
<evidence type="ECO:0000259" key="2">
    <source>
        <dbReference type="PROSITE" id="PS50053"/>
    </source>
</evidence>
<dbReference type="AlphaFoldDB" id="A0ABC8Y452"/>
<dbReference type="EMBL" id="OZ075125">
    <property type="protein sequence ID" value="CAL4936630.1"/>
    <property type="molecule type" value="Genomic_DNA"/>
</dbReference>
<dbReference type="SMART" id="SM00213">
    <property type="entry name" value="UBQ"/>
    <property type="match status" value="1"/>
</dbReference>
<keyword evidence="4" id="KW-1185">Reference proteome</keyword>
<dbReference type="InterPro" id="IPR019956">
    <property type="entry name" value="Ubiquitin_dom"/>
</dbReference>
<dbReference type="GO" id="GO:0003729">
    <property type="term" value="F:mRNA binding"/>
    <property type="evidence" value="ECO:0007669"/>
    <property type="project" value="UniProtKB-ARBA"/>
</dbReference>
<evidence type="ECO:0000313" key="3">
    <source>
        <dbReference type="EMBL" id="CAL4936630.1"/>
    </source>
</evidence>
<dbReference type="InterPro" id="IPR024752">
    <property type="entry name" value="Myb/SANT-like_dom"/>
</dbReference>
<dbReference type="Pfam" id="PF12776">
    <property type="entry name" value="Myb_DNA-bind_3"/>
    <property type="match status" value="1"/>
</dbReference>
<organism evidence="3 4">
    <name type="scientific">Urochloa decumbens</name>
    <dbReference type="NCBI Taxonomy" id="240449"/>
    <lineage>
        <taxon>Eukaryota</taxon>
        <taxon>Viridiplantae</taxon>
        <taxon>Streptophyta</taxon>
        <taxon>Embryophyta</taxon>
        <taxon>Tracheophyta</taxon>
        <taxon>Spermatophyta</taxon>
        <taxon>Magnoliopsida</taxon>
        <taxon>Liliopsida</taxon>
        <taxon>Poales</taxon>
        <taxon>Poaceae</taxon>
        <taxon>PACMAD clade</taxon>
        <taxon>Panicoideae</taxon>
        <taxon>Panicodae</taxon>
        <taxon>Paniceae</taxon>
        <taxon>Melinidinae</taxon>
        <taxon>Urochloa</taxon>
    </lineage>
</organism>
<sequence length="394" mass="44065">MQRPGPVPAQTFVRVPSICDLSTLFFSPNLFSDPVERAHCQAQPVCRMTPAPPCAAGRASHRELDEPKAAVATMRIMVRTLRGERVALDVDVSATVAEVKAMVMAREGVAAGAQRLFFAGRHLDDDALPLAHYGVRHGSVVFLSLRLRADDADATSQQEMRDVQMQREQPVTVRQLINQQQQLVLFDDADDRGRGEEGAIRRKPVSRRSLRKILSRLHVDVWTAQHDAKFLDLLLRHTRCGGGGGTGVGDLTAEDWRSIRAELNGATGSVFPVEEMQRRLAEFRREFEAVSRIKEHRRFSYDARRRVVVATEAEWKRYVLENPEAVAYEGRSPHFGRLRAIFSGVGSGSAEMRGGRGGAKQCRESRAKRCLGKLLRSFGLRCKSLEEKRRICIG</sequence>
<keyword evidence="1" id="KW-1017">Isopeptide bond</keyword>
<name>A0ABC8Y452_9POAL</name>
<feature type="domain" description="Ubiquitin-like" evidence="2">
    <location>
        <begin position="74"/>
        <end position="150"/>
    </location>
</feature>
<evidence type="ECO:0000256" key="1">
    <source>
        <dbReference type="ARBA" id="ARBA00022499"/>
    </source>
</evidence>
<protein>
    <recommendedName>
        <fullName evidence="2">Ubiquitin-like domain-containing protein</fullName>
    </recommendedName>
</protein>
<reference evidence="3" key="1">
    <citation type="submission" date="2024-10" db="EMBL/GenBank/DDBJ databases">
        <authorList>
            <person name="Ryan C."/>
        </authorList>
    </citation>
    <scope>NUCLEOTIDE SEQUENCE [LARGE SCALE GENOMIC DNA]</scope>
</reference>
<dbReference type="SUPFAM" id="SSF54236">
    <property type="entry name" value="Ubiquitin-like"/>
    <property type="match status" value="1"/>
</dbReference>
<dbReference type="InterPro" id="IPR029071">
    <property type="entry name" value="Ubiquitin-like_domsf"/>
</dbReference>
<dbReference type="PROSITE" id="PS50053">
    <property type="entry name" value="UBIQUITIN_2"/>
    <property type="match status" value="1"/>
</dbReference>
<dbReference type="Gene3D" id="3.10.20.90">
    <property type="entry name" value="Phosphatidylinositol 3-kinase Catalytic Subunit, Chain A, domain 1"/>
    <property type="match status" value="1"/>
</dbReference>
<dbReference type="InterPro" id="IPR050158">
    <property type="entry name" value="Ubiquitin_ubiquitin-like"/>
</dbReference>
<proteinExistence type="predicted"/>
<dbReference type="Proteomes" id="UP001497457">
    <property type="component" value="Chromosome 15b"/>
</dbReference>